<protein>
    <submittedName>
        <fullName evidence="1">Uncharacterized protein</fullName>
    </submittedName>
</protein>
<dbReference type="Proteomes" id="UP000265520">
    <property type="component" value="Unassembled WGS sequence"/>
</dbReference>
<feature type="non-terminal residue" evidence="1">
    <location>
        <position position="63"/>
    </location>
</feature>
<reference evidence="1 2" key="1">
    <citation type="journal article" date="2018" name="Front. Plant Sci.">
        <title>Red Clover (Trifolium pratense) and Zigzag Clover (T. medium) - A Picture of Genomic Similarities and Differences.</title>
        <authorList>
            <person name="Dluhosova J."/>
            <person name="Istvanek J."/>
            <person name="Nedelnik J."/>
            <person name="Repkova J."/>
        </authorList>
    </citation>
    <scope>NUCLEOTIDE SEQUENCE [LARGE SCALE GENOMIC DNA]</scope>
    <source>
        <strain evidence="2">cv. 10/8</strain>
        <tissue evidence="1">Leaf</tissue>
    </source>
</reference>
<dbReference type="AlphaFoldDB" id="A0A392VKH6"/>
<sequence length="63" mass="6528">MTDPMVRVLNPPPDITVVWGNLSQALSRADSSSVNTKSSARVTDIATCMAVASSSFSSSRLGG</sequence>
<dbReference type="EMBL" id="LXQA011180165">
    <property type="protein sequence ID" value="MCI87963.1"/>
    <property type="molecule type" value="Genomic_DNA"/>
</dbReference>
<comment type="caution">
    <text evidence="1">The sequence shown here is derived from an EMBL/GenBank/DDBJ whole genome shotgun (WGS) entry which is preliminary data.</text>
</comment>
<keyword evidence="2" id="KW-1185">Reference proteome</keyword>
<proteinExistence type="predicted"/>
<name>A0A392VKH6_9FABA</name>
<evidence type="ECO:0000313" key="2">
    <source>
        <dbReference type="Proteomes" id="UP000265520"/>
    </source>
</evidence>
<evidence type="ECO:0000313" key="1">
    <source>
        <dbReference type="EMBL" id="MCI87963.1"/>
    </source>
</evidence>
<accession>A0A392VKH6</accession>
<organism evidence="1 2">
    <name type="scientific">Trifolium medium</name>
    <dbReference type="NCBI Taxonomy" id="97028"/>
    <lineage>
        <taxon>Eukaryota</taxon>
        <taxon>Viridiplantae</taxon>
        <taxon>Streptophyta</taxon>
        <taxon>Embryophyta</taxon>
        <taxon>Tracheophyta</taxon>
        <taxon>Spermatophyta</taxon>
        <taxon>Magnoliopsida</taxon>
        <taxon>eudicotyledons</taxon>
        <taxon>Gunneridae</taxon>
        <taxon>Pentapetalae</taxon>
        <taxon>rosids</taxon>
        <taxon>fabids</taxon>
        <taxon>Fabales</taxon>
        <taxon>Fabaceae</taxon>
        <taxon>Papilionoideae</taxon>
        <taxon>50 kb inversion clade</taxon>
        <taxon>NPAAA clade</taxon>
        <taxon>Hologalegina</taxon>
        <taxon>IRL clade</taxon>
        <taxon>Trifolieae</taxon>
        <taxon>Trifolium</taxon>
    </lineage>
</organism>